<dbReference type="Gramene" id="PHT81501">
    <property type="protein sequence ID" value="PHT81501"/>
    <property type="gene ID" value="T459_14516"/>
</dbReference>
<dbReference type="PANTHER" id="PTHR11528">
    <property type="entry name" value="HEAT SHOCK PROTEIN 90 FAMILY MEMBER"/>
    <property type="match status" value="1"/>
</dbReference>
<comment type="caution">
    <text evidence="3">The sequence shown here is derived from an EMBL/GenBank/DDBJ whole genome shotgun (WGS) entry which is preliminary data.</text>
</comment>
<dbReference type="Proteomes" id="UP000222542">
    <property type="component" value="Unassembled WGS sequence"/>
</dbReference>
<evidence type="ECO:0000313" key="4">
    <source>
        <dbReference type="Proteomes" id="UP000222542"/>
    </source>
</evidence>
<dbReference type="GO" id="GO:0016887">
    <property type="term" value="F:ATP hydrolysis activity"/>
    <property type="evidence" value="ECO:0007669"/>
    <property type="project" value="InterPro"/>
</dbReference>
<dbReference type="GO" id="GO:0051082">
    <property type="term" value="F:unfolded protein binding"/>
    <property type="evidence" value="ECO:0007669"/>
    <property type="project" value="InterPro"/>
</dbReference>
<evidence type="ECO:0000313" key="3">
    <source>
        <dbReference type="EMBL" id="PHT81501.1"/>
    </source>
</evidence>
<dbReference type="GO" id="GO:0005524">
    <property type="term" value="F:ATP binding"/>
    <property type="evidence" value="ECO:0007669"/>
    <property type="project" value="InterPro"/>
</dbReference>
<dbReference type="InterPro" id="IPR020568">
    <property type="entry name" value="Ribosomal_Su5_D2-typ_SF"/>
</dbReference>
<evidence type="ECO:0000256" key="1">
    <source>
        <dbReference type="ARBA" id="ARBA00008239"/>
    </source>
</evidence>
<evidence type="ECO:0000256" key="2">
    <source>
        <dbReference type="ARBA" id="ARBA00023186"/>
    </source>
</evidence>
<dbReference type="AlphaFoldDB" id="A0A2G2ZHU8"/>
<dbReference type="GO" id="GO:0140662">
    <property type="term" value="F:ATP-dependent protein folding chaperone"/>
    <property type="evidence" value="ECO:0007669"/>
    <property type="project" value="InterPro"/>
</dbReference>
<dbReference type="SUPFAM" id="SSF54211">
    <property type="entry name" value="Ribosomal protein S5 domain 2-like"/>
    <property type="match status" value="1"/>
</dbReference>
<reference evidence="3 4" key="1">
    <citation type="journal article" date="2014" name="Nat. Genet.">
        <title>Genome sequence of the hot pepper provides insights into the evolution of pungency in Capsicum species.</title>
        <authorList>
            <person name="Kim S."/>
            <person name="Park M."/>
            <person name="Yeom S.I."/>
            <person name="Kim Y.M."/>
            <person name="Lee J.M."/>
            <person name="Lee H.A."/>
            <person name="Seo E."/>
            <person name="Choi J."/>
            <person name="Cheong K."/>
            <person name="Kim K.T."/>
            <person name="Jung K."/>
            <person name="Lee G.W."/>
            <person name="Oh S.K."/>
            <person name="Bae C."/>
            <person name="Kim S.B."/>
            <person name="Lee H.Y."/>
            <person name="Kim S.Y."/>
            <person name="Kim M.S."/>
            <person name="Kang B.C."/>
            <person name="Jo Y.D."/>
            <person name="Yang H.B."/>
            <person name="Jeong H.J."/>
            <person name="Kang W.H."/>
            <person name="Kwon J.K."/>
            <person name="Shin C."/>
            <person name="Lim J.Y."/>
            <person name="Park J.H."/>
            <person name="Huh J.H."/>
            <person name="Kim J.S."/>
            <person name="Kim B.D."/>
            <person name="Cohen O."/>
            <person name="Paran I."/>
            <person name="Suh M.C."/>
            <person name="Lee S.B."/>
            <person name="Kim Y.K."/>
            <person name="Shin Y."/>
            <person name="Noh S.J."/>
            <person name="Park J."/>
            <person name="Seo Y.S."/>
            <person name="Kwon S.Y."/>
            <person name="Kim H.A."/>
            <person name="Park J.M."/>
            <person name="Kim H.J."/>
            <person name="Choi S.B."/>
            <person name="Bosland P.W."/>
            <person name="Reeves G."/>
            <person name="Jo S.H."/>
            <person name="Lee B.W."/>
            <person name="Cho H.T."/>
            <person name="Choi H.S."/>
            <person name="Lee M.S."/>
            <person name="Yu Y."/>
            <person name="Do Choi Y."/>
            <person name="Park B.S."/>
            <person name="van Deynze A."/>
            <person name="Ashrafi H."/>
            <person name="Hill T."/>
            <person name="Kim W.T."/>
            <person name="Pai H.S."/>
            <person name="Ahn H.K."/>
            <person name="Yeam I."/>
            <person name="Giovannoni J.J."/>
            <person name="Rose J.K."/>
            <person name="Sorensen I."/>
            <person name="Lee S.J."/>
            <person name="Kim R.W."/>
            <person name="Choi I.Y."/>
            <person name="Choi B.S."/>
            <person name="Lim J.S."/>
            <person name="Lee Y.H."/>
            <person name="Choi D."/>
        </authorList>
    </citation>
    <scope>NUCLEOTIDE SEQUENCE [LARGE SCALE GENOMIC DNA]</scope>
    <source>
        <strain evidence="4">cv. CM334</strain>
    </source>
</reference>
<proteinExistence type="inferred from homology"/>
<accession>A0A2G2ZHU8</accession>
<organism evidence="3 4">
    <name type="scientific">Capsicum annuum</name>
    <name type="common">Capsicum pepper</name>
    <dbReference type="NCBI Taxonomy" id="4072"/>
    <lineage>
        <taxon>Eukaryota</taxon>
        <taxon>Viridiplantae</taxon>
        <taxon>Streptophyta</taxon>
        <taxon>Embryophyta</taxon>
        <taxon>Tracheophyta</taxon>
        <taxon>Spermatophyta</taxon>
        <taxon>Magnoliopsida</taxon>
        <taxon>eudicotyledons</taxon>
        <taxon>Gunneridae</taxon>
        <taxon>Pentapetalae</taxon>
        <taxon>asterids</taxon>
        <taxon>lamiids</taxon>
        <taxon>Solanales</taxon>
        <taxon>Solanaceae</taxon>
        <taxon>Solanoideae</taxon>
        <taxon>Capsiceae</taxon>
        <taxon>Capsicum</taxon>
    </lineage>
</organism>
<dbReference type="Gene3D" id="3.40.50.11260">
    <property type="match status" value="1"/>
</dbReference>
<reference evidence="3 4" key="2">
    <citation type="journal article" date="2017" name="Genome Biol.">
        <title>New reference genome sequences of hot pepper reveal the massive evolution of plant disease-resistance genes by retroduplication.</title>
        <authorList>
            <person name="Kim S."/>
            <person name="Park J."/>
            <person name="Yeom S.I."/>
            <person name="Kim Y.M."/>
            <person name="Seo E."/>
            <person name="Kim K.T."/>
            <person name="Kim M.S."/>
            <person name="Lee J.M."/>
            <person name="Cheong K."/>
            <person name="Shin H.S."/>
            <person name="Kim S.B."/>
            <person name="Han K."/>
            <person name="Lee J."/>
            <person name="Park M."/>
            <person name="Lee H.A."/>
            <person name="Lee H.Y."/>
            <person name="Lee Y."/>
            <person name="Oh S."/>
            <person name="Lee J.H."/>
            <person name="Choi E."/>
            <person name="Choi E."/>
            <person name="Lee S.E."/>
            <person name="Jeon J."/>
            <person name="Kim H."/>
            <person name="Choi G."/>
            <person name="Song H."/>
            <person name="Lee J."/>
            <person name="Lee S.C."/>
            <person name="Kwon J.K."/>
            <person name="Lee H.Y."/>
            <person name="Koo N."/>
            <person name="Hong Y."/>
            <person name="Kim R.W."/>
            <person name="Kang W.H."/>
            <person name="Huh J.H."/>
            <person name="Kang B.C."/>
            <person name="Yang T.J."/>
            <person name="Lee Y.H."/>
            <person name="Bennetzen J.L."/>
            <person name="Choi D."/>
        </authorList>
    </citation>
    <scope>NUCLEOTIDE SEQUENCE [LARGE SCALE GENOMIC DNA]</scope>
    <source>
        <strain evidence="4">cv. CM334</strain>
    </source>
</reference>
<dbReference type="STRING" id="4072.A0A2G2ZHU8"/>
<protein>
    <submittedName>
        <fullName evidence="3">Uncharacterized protein</fullName>
    </submittedName>
</protein>
<comment type="similarity">
    <text evidence="1">Belongs to the heat shock protein 90 family.</text>
</comment>
<dbReference type="InterPro" id="IPR001404">
    <property type="entry name" value="Hsp90_fam"/>
</dbReference>
<sequence>MRRVQVGAELEKYEFMVKKGIVLKQKISKQGIEVDKAKIEQRQLSRAAIINQVLLGRQPKAYNDFAVMIRMPNASQGHPSERLDHSRGLYPWHGIDTLPAGVTGTKEFMKALTVGADVSMIRQFGVVFYSTYVNKILKVIRKNLVKKCVELFFEIAENKKDYNKFYEAFSKNLKIGIHEDSQNRSKFVELLWYNSTKSGDEMTSLKDYVTRIKEDQNDIYYITGKSKKDVENSSFLELMPLMSIQLVN</sequence>
<keyword evidence="4" id="KW-1185">Reference proteome</keyword>
<dbReference type="Gene3D" id="3.30.230.80">
    <property type="match status" value="1"/>
</dbReference>
<dbReference type="EMBL" id="AYRZ02000005">
    <property type="protein sequence ID" value="PHT81501.1"/>
    <property type="molecule type" value="Genomic_DNA"/>
</dbReference>
<gene>
    <name evidence="3" type="ORF">T459_14516</name>
</gene>
<dbReference type="Pfam" id="PF00183">
    <property type="entry name" value="HSP90"/>
    <property type="match status" value="1"/>
</dbReference>
<name>A0A2G2ZHU8_CAPAN</name>
<keyword evidence="2" id="KW-0143">Chaperone</keyword>